<sequence>MSTSTPPNEMEKAVPEHLEKYDESQNSIPEAHRLYLIDRHGTDQLDPLPDFNDADPYNWPRPKKWVNLFFIAFHAFMATFTAASIQSAFENIAIDLHVSIQEASYLVSLAIAVLGVAPLFWGPLASRFGRRPILLVSLIVSLAANVGCAKSPSYSAMAVSRAIVAFAISPAAAIGSGMVQEMFFKHQRARYLGIWTVFVTLGVPVAPFIFGFVALRVGYRWIYWTMAITNGAQLLLYFFFGSETRYIRGQQNQVPSSYLRSLVHFRRIDSTPITVWDFISPLRFAAFPCVAIPAIAYVMVFNLAAVLPTIETPQLYVEKFHFNTQEVGLQNVAIIIGTLLGEHVGGFCSDRWMRQKRATAPEFRLWLSYFGYALSIAGLAVFLVQLQKAGNTFNVTPTVGAGVASAGNQIVTTILITYAVDCHHEEAAAIGVFITLVRQIWGFIGPFWFPPLLANVGLIASTGVATALIVGTSVLPTVLLQWRGKVWRKPHDLDE</sequence>
<dbReference type="Pfam" id="PF07690">
    <property type="entry name" value="MFS_1"/>
    <property type="match status" value="1"/>
</dbReference>
<keyword evidence="2 6" id="KW-0812">Transmembrane</keyword>
<organism evidence="8 9">
    <name type="scientific">Xylaria grammica</name>
    <dbReference type="NCBI Taxonomy" id="363999"/>
    <lineage>
        <taxon>Eukaryota</taxon>
        <taxon>Fungi</taxon>
        <taxon>Dikarya</taxon>
        <taxon>Ascomycota</taxon>
        <taxon>Pezizomycotina</taxon>
        <taxon>Sordariomycetes</taxon>
        <taxon>Xylariomycetidae</taxon>
        <taxon>Xylariales</taxon>
        <taxon>Xylariaceae</taxon>
        <taxon>Xylaria</taxon>
    </lineage>
</organism>
<proteinExistence type="predicted"/>
<keyword evidence="3 6" id="KW-1133">Transmembrane helix</keyword>
<comment type="subcellular location">
    <subcellularLocation>
        <location evidence="1">Membrane</location>
        <topology evidence="1">Multi-pass membrane protein</topology>
    </subcellularLocation>
</comment>
<dbReference type="InterPro" id="IPR036259">
    <property type="entry name" value="MFS_trans_sf"/>
</dbReference>
<evidence type="ECO:0000256" key="2">
    <source>
        <dbReference type="ARBA" id="ARBA00022692"/>
    </source>
</evidence>
<feature type="transmembrane region" description="Helical" evidence="6">
    <location>
        <begin position="221"/>
        <end position="240"/>
    </location>
</feature>
<feature type="transmembrane region" description="Helical" evidence="6">
    <location>
        <begin position="191"/>
        <end position="215"/>
    </location>
</feature>
<feature type="compositionally biased region" description="Basic and acidic residues" evidence="5">
    <location>
        <begin position="9"/>
        <end position="22"/>
    </location>
</feature>
<feature type="domain" description="Major facilitator superfamily (MFS) profile" evidence="7">
    <location>
        <begin position="67"/>
        <end position="485"/>
    </location>
</feature>
<feature type="region of interest" description="Disordered" evidence="5">
    <location>
        <begin position="1"/>
        <end position="22"/>
    </location>
</feature>
<dbReference type="EMBL" id="RYZI01000362">
    <property type="protein sequence ID" value="RWA06159.1"/>
    <property type="molecule type" value="Genomic_DNA"/>
</dbReference>
<dbReference type="GO" id="GO:0022857">
    <property type="term" value="F:transmembrane transporter activity"/>
    <property type="evidence" value="ECO:0007669"/>
    <property type="project" value="InterPro"/>
</dbReference>
<comment type="caution">
    <text evidence="8">The sequence shown here is derived from an EMBL/GenBank/DDBJ whole genome shotgun (WGS) entry which is preliminary data.</text>
</comment>
<name>A0A439CVG8_9PEZI</name>
<evidence type="ECO:0000256" key="4">
    <source>
        <dbReference type="ARBA" id="ARBA00023136"/>
    </source>
</evidence>
<feature type="transmembrane region" description="Helical" evidence="6">
    <location>
        <begin position="158"/>
        <end position="179"/>
    </location>
</feature>
<feature type="transmembrane region" description="Helical" evidence="6">
    <location>
        <begin position="455"/>
        <end position="480"/>
    </location>
</feature>
<feature type="transmembrane region" description="Helical" evidence="6">
    <location>
        <begin position="284"/>
        <end position="307"/>
    </location>
</feature>
<feature type="transmembrane region" description="Helical" evidence="6">
    <location>
        <begin position="103"/>
        <end position="121"/>
    </location>
</feature>
<dbReference type="STRING" id="363999.A0A439CVG8"/>
<feature type="transmembrane region" description="Helical" evidence="6">
    <location>
        <begin position="398"/>
        <end position="420"/>
    </location>
</feature>
<dbReference type="Proteomes" id="UP000286045">
    <property type="component" value="Unassembled WGS sequence"/>
</dbReference>
<evidence type="ECO:0000313" key="8">
    <source>
        <dbReference type="EMBL" id="RWA06159.1"/>
    </source>
</evidence>
<evidence type="ECO:0000313" key="9">
    <source>
        <dbReference type="Proteomes" id="UP000286045"/>
    </source>
</evidence>
<dbReference type="PANTHER" id="PTHR23502">
    <property type="entry name" value="MAJOR FACILITATOR SUPERFAMILY"/>
    <property type="match status" value="1"/>
</dbReference>
<dbReference type="InterPro" id="IPR011701">
    <property type="entry name" value="MFS"/>
</dbReference>
<feature type="transmembrane region" description="Helical" evidence="6">
    <location>
        <begin position="427"/>
        <end position="449"/>
    </location>
</feature>
<reference evidence="8 9" key="1">
    <citation type="submission" date="2018-12" db="EMBL/GenBank/DDBJ databases">
        <title>Draft genome sequence of Xylaria grammica IHI A82.</title>
        <authorList>
            <person name="Buettner E."/>
            <person name="Kellner H."/>
        </authorList>
    </citation>
    <scope>NUCLEOTIDE SEQUENCE [LARGE SCALE GENOMIC DNA]</scope>
    <source>
        <strain evidence="8 9">IHI A82</strain>
    </source>
</reference>
<keyword evidence="4 6" id="KW-0472">Membrane</keyword>
<feature type="transmembrane region" description="Helical" evidence="6">
    <location>
        <begin position="366"/>
        <end position="386"/>
    </location>
</feature>
<dbReference type="AlphaFoldDB" id="A0A439CVG8"/>
<feature type="transmembrane region" description="Helical" evidence="6">
    <location>
        <begin position="65"/>
        <end position="83"/>
    </location>
</feature>
<dbReference type="GO" id="GO:0005886">
    <property type="term" value="C:plasma membrane"/>
    <property type="evidence" value="ECO:0007669"/>
    <property type="project" value="TreeGrafter"/>
</dbReference>
<gene>
    <name evidence="8" type="ORF">EKO27_g8944</name>
</gene>
<dbReference type="SUPFAM" id="SSF103473">
    <property type="entry name" value="MFS general substrate transporter"/>
    <property type="match status" value="1"/>
</dbReference>
<feature type="transmembrane region" description="Helical" evidence="6">
    <location>
        <begin position="327"/>
        <end position="345"/>
    </location>
</feature>
<evidence type="ECO:0000256" key="3">
    <source>
        <dbReference type="ARBA" id="ARBA00022989"/>
    </source>
</evidence>
<dbReference type="Gene3D" id="1.20.1250.20">
    <property type="entry name" value="MFS general substrate transporter like domains"/>
    <property type="match status" value="1"/>
</dbReference>
<evidence type="ECO:0000259" key="7">
    <source>
        <dbReference type="PROSITE" id="PS50850"/>
    </source>
</evidence>
<evidence type="ECO:0000256" key="1">
    <source>
        <dbReference type="ARBA" id="ARBA00004141"/>
    </source>
</evidence>
<accession>A0A439CVG8</accession>
<feature type="transmembrane region" description="Helical" evidence="6">
    <location>
        <begin position="133"/>
        <end position="152"/>
    </location>
</feature>
<evidence type="ECO:0000256" key="6">
    <source>
        <dbReference type="SAM" id="Phobius"/>
    </source>
</evidence>
<evidence type="ECO:0000256" key="5">
    <source>
        <dbReference type="SAM" id="MobiDB-lite"/>
    </source>
</evidence>
<dbReference type="InterPro" id="IPR020846">
    <property type="entry name" value="MFS_dom"/>
</dbReference>
<dbReference type="PANTHER" id="PTHR23502:SF2">
    <property type="entry name" value="TRANSPORTER, PUTATIVE (AFU_ORTHOLOGUE AFUA_2G08910)-RELATED"/>
    <property type="match status" value="1"/>
</dbReference>
<dbReference type="FunFam" id="1.20.1250.20:FF:000318">
    <property type="entry name" value="MFS multidrug transporter, putative"/>
    <property type="match status" value="1"/>
</dbReference>
<keyword evidence="9" id="KW-1185">Reference proteome</keyword>
<protein>
    <recommendedName>
        <fullName evidence="7">Major facilitator superfamily (MFS) profile domain-containing protein</fullName>
    </recommendedName>
</protein>
<dbReference type="PROSITE" id="PS50850">
    <property type="entry name" value="MFS"/>
    <property type="match status" value="1"/>
</dbReference>